<dbReference type="Proteomes" id="UP000271700">
    <property type="component" value="Unassembled WGS sequence"/>
</dbReference>
<dbReference type="SUPFAM" id="SSF53613">
    <property type="entry name" value="Ribokinase-like"/>
    <property type="match status" value="1"/>
</dbReference>
<evidence type="ECO:0000313" key="5">
    <source>
        <dbReference type="Proteomes" id="UP000271700"/>
    </source>
</evidence>
<keyword evidence="5" id="KW-1185">Reference proteome</keyword>
<keyword evidence="4" id="KW-0418">Kinase</keyword>
<name>A0A497ZH75_9RHOB</name>
<dbReference type="EC" id="2.7.1.49" evidence="2"/>
<evidence type="ECO:0000256" key="1">
    <source>
        <dbReference type="ARBA" id="ARBA00004948"/>
    </source>
</evidence>
<dbReference type="PANTHER" id="PTHR20858">
    <property type="entry name" value="PHOSPHOMETHYLPYRIMIDINE KINASE"/>
    <property type="match status" value="1"/>
</dbReference>
<protein>
    <recommendedName>
        <fullName evidence="2">hydroxymethylpyrimidine kinase</fullName>
        <ecNumber evidence="2">2.7.1.49</ecNumber>
    </recommendedName>
</protein>
<dbReference type="Gene3D" id="3.40.1190.20">
    <property type="match status" value="1"/>
</dbReference>
<evidence type="ECO:0000313" key="4">
    <source>
        <dbReference type="EMBL" id="RLK08049.1"/>
    </source>
</evidence>
<dbReference type="InterPro" id="IPR013749">
    <property type="entry name" value="PM/HMP-P_kinase-1"/>
</dbReference>
<dbReference type="GO" id="GO:0009228">
    <property type="term" value="P:thiamine biosynthetic process"/>
    <property type="evidence" value="ECO:0007669"/>
    <property type="project" value="InterPro"/>
</dbReference>
<dbReference type="UniPathway" id="UPA00060">
    <property type="reaction ID" value="UER00138"/>
</dbReference>
<dbReference type="Pfam" id="PF08543">
    <property type="entry name" value="Phos_pyr_kin"/>
    <property type="match status" value="1"/>
</dbReference>
<dbReference type="EMBL" id="RCCT01000002">
    <property type="protein sequence ID" value="RLK08049.1"/>
    <property type="molecule type" value="Genomic_DNA"/>
</dbReference>
<dbReference type="CDD" id="cd01169">
    <property type="entry name" value="HMPP_kinase"/>
    <property type="match status" value="1"/>
</dbReference>
<evidence type="ECO:0000259" key="3">
    <source>
        <dbReference type="Pfam" id="PF08543"/>
    </source>
</evidence>
<dbReference type="GO" id="GO:0008902">
    <property type="term" value="F:hydroxymethylpyrimidine kinase activity"/>
    <property type="evidence" value="ECO:0007669"/>
    <property type="project" value="UniProtKB-EC"/>
</dbReference>
<dbReference type="PANTHER" id="PTHR20858:SF17">
    <property type="entry name" value="HYDROXYMETHYLPYRIMIDINE_PHOSPHOMETHYLPYRIMIDINE KINASE THI20-RELATED"/>
    <property type="match status" value="1"/>
</dbReference>
<organism evidence="4 5">
    <name type="scientific">Ruegeria conchae</name>
    <dbReference type="NCBI Taxonomy" id="981384"/>
    <lineage>
        <taxon>Bacteria</taxon>
        <taxon>Pseudomonadati</taxon>
        <taxon>Pseudomonadota</taxon>
        <taxon>Alphaproteobacteria</taxon>
        <taxon>Rhodobacterales</taxon>
        <taxon>Roseobacteraceae</taxon>
        <taxon>Ruegeria</taxon>
    </lineage>
</organism>
<dbReference type="GO" id="GO:0008972">
    <property type="term" value="F:phosphomethylpyrimidine kinase activity"/>
    <property type="evidence" value="ECO:0007669"/>
    <property type="project" value="InterPro"/>
</dbReference>
<dbReference type="STRING" id="981384.GCA_000192475_04323"/>
<comment type="caution">
    <text evidence="4">The sequence shown here is derived from an EMBL/GenBank/DDBJ whole genome shotgun (WGS) entry which is preliminary data.</text>
</comment>
<feature type="domain" description="Pyridoxamine kinase/Phosphomethylpyrimidine kinase" evidence="3">
    <location>
        <begin position="11"/>
        <end position="242"/>
    </location>
</feature>
<proteinExistence type="predicted"/>
<comment type="pathway">
    <text evidence="1">Cofactor biosynthesis; thiamine diphosphate biosynthesis.</text>
</comment>
<sequence>MKPIMIIGGTDSSGGAGLIRDAWVAQKLGCQVLPIVTAVTAQSDDMVFNTQLISTEMLASQIKAALATTAPAAIKIGMLGNEEIANAVGNAIHRQSCPIVLDPVLKASSGRQLMSGQFPRTLLSQAQLVTPNLLEAAALSGYPVAETDDQIAAQADWFLSQGAQAVLIKGGHASGETSDDHLYTLTEQNILTAPRLEVATMRGTGCAMATAIACGLIQWNDLILACKRAKSFVHNYLREAINI</sequence>
<dbReference type="RefSeq" id="WP_010437541.1">
    <property type="nucleotide sequence ID" value="NZ_AEYW01000001.1"/>
</dbReference>
<accession>A0A497ZH75</accession>
<dbReference type="InterPro" id="IPR029056">
    <property type="entry name" value="Ribokinase-like"/>
</dbReference>
<keyword evidence="4" id="KW-0808">Transferase</keyword>
<dbReference type="GO" id="GO:0005829">
    <property type="term" value="C:cytosol"/>
    <property type="evidence" value="ECO:0007669"/>
    <property type="project" value="TreeGrafter"/>
</dbReference>
<dbReference type="GO" id="GO:0009229">
    <property type="term" value="P:thiamine diphosphate biosynthetic process"/>
    <property type="evidence" value="ECO:0007669"/>
    <property type="project" value="UniProtKB-UniPathway"/>
</dbReference>
<dbReference type="OrthoDB" id="9810880at2"/>
<evidence type="ECO:0000256" key="2">
    <source>
        <dbReference type="ARBA" id="ARBA00012135"/>
    </source>
</evidence>
<reference evidence="4 5" key="1">
    <citation type="submission" date="2018-10" db="EMBL/GenBank/DDBJ databases">
        <title>Genomic Encyclopedia of Archaeal and Bacterial Type Strains, Phase II (KMG-II): from individual species to whole genera.</title>
        <authorList>
            <person name="Goeker M."/>
        </authorList>
    </citation>
    <scope>NUCLEOTIDE SEQUENCE [LARGE SCALE GENOMIC DNA]</scope>
    <source>
        <strain evidence="4 5">DSM 29317</strain>
    </source>
</reference>
<gene>
    <name evidence="4" type="ORF">CLV75_1717</name>
</gene>
<dbReference type="InterPro" id="IPR004399">
    <property type="entry name" value="HMP/HMP-P_kinase_dom"/>
</dbReference>
<dbReference type="AlphaFoldDB" id="A0A497ZH75"/>